<evidence type="ECO:0000313" key="1">
    <source>
        <dbReference type="EMBL" id="JAD89600.1"/>
    </source>
</evidence>
<name>A0A0A9DVF0_ARUDO</name>
<dbReference type="EMBL" id="GBRH01208295">
    <property type="protein sequence ID" value="JAD89600.1"/>
    <property type="molecule type" value="Transcribed_RNA"/>
</dbReference>
<proteinExistence type="predicted"/>
<reference evidence="1" key="2">
    <citation type="journal article" date="2015" name="Data Brief">
        <title>Shoot transcriptome of the giant reed, Arundo donax.</title>
        <authorList>
            <person name="Barrero R.A."/>
            <person name="Guerrero F.D."/>
            <person name="Moolhuijzen P."/>
            <person name="Goolsby J.A."/>
            <person name="Tidwell J."/>
            <person name="Bellgard S.E."/>
            <person name="Bellgard M.I."/>
        </authorList>
    </citation>
    <scope>NUCLEOTIDE SEQUENCE</scope>
    <source>
        <tissue evidence="1">Shoot tissue taken approximately 20 cm above the soil surface</tissue>
    </source>
</reference>
<organism evidence="1">
    <name type="scientific">Arundo donax</name>
    <name type="common">Giant reed</name>
    <name type="synonym">Donax arundinaceus</name>
    <dbReference type="NCBI Taxonomy" id="35708"/>
    <lineage>
        <taxon>Eukaryota</taxon>
        <taxon>Viridiplantae</taxon>
        <taxon>Streptophyta</taxon>
        <taxon>Embryophyta</taxon>
        <taxon>Tracheophyta</taxon>
        <taxon>Spermatophyta</taxon>
        <taxon>Magnoliopsida</taxon>
        <taxon>Liliopsida</taxon>
        <taxon>Poales</taxon>
        <taxon>Poaceae</taxon>
        <taxon>PACMAD clade</taxon>
        <taxon>Arundinoideae</taxon>
        <taxon>Arundineae</taxon>
        <taxon>Arundo</taxon>
    </lineage>
</organism>
<accession>A0A0A9DVF0</accession>
<reference evidence="1" key="1">
    <citation type="submission" date="2014-09" db="EMBL/GenBank/DDBJ databases">
        <authorList>
            <person name="Magalhaes I.L.F."/>
            <person name="Oliveira U."/>
            <person name="Santos F.R."/>
            <person name="Vidigal T.H.D.A."/>
            <person name="Brescovit A.D."/>
            <person name="Santos A.J."/>
        </authorList>
    </citation>
    <scope>NUCLEOTIDE SEQUENCE</scope>
    <source>
        <tissue evidence="1">Shoot tissue taken approximately 20 cm above the soil surface</tissue>
    </source>
</reference>
<sequence length="24" mass="2667">MNIDPTLTEFLLYPRFFSAGCGSS</sequence>
<dbReference type="AlphaFoldDB" id="A0A0A9DVF0"/>
<protein>
    <submittedName>
        <fullName evidence="1">Uncharacterized protein</fullName>
    </submittedName>
</protein>